<comment type="caution">
    <text evidence="3">The sequence shown here is derived from an EMBL/GenBank/DDBJ whole genome shotgun (WGS) entry which is preliminary data.</text>
</comment>
<protein>
    <submittedName>
        <fullName evidence="3">Uncharacterized protein</fullName>
    </submittedName>
</protein>
<proteinExistence type="predicted"/>
<reference evidence="3" key="1">
    <citation type="journal article" date="2014" name="Front. Microbiol.">
        <title>High frequency of phylogenetically diverse reductive dehalogenase-homologous genes in deep subseafloor sedimentary metagenomes.</title>
        <authorList>
            <person name="Kawai M."/>
            <person name="Futagami T."/>
            <person name="Toyoda A."/>
            <person name="Takaki Y."/>
            <person name="Nishi S."/>
            <person name="Hori S."/>
            <person name="Arai W."/>
            <person name="Tsubouchi T."/>
            <person name="Morono Y."/>
            <person name="Uchiyama I."/>
            <person name="Ito T."/>
            <person name="Fujiyama A."/>
            <person name="Inagaki F."/>
            <person name="Takami H."/>
        </authorList>
    </citation>
    <scope>NUCLEOTIDE SEQUENCE</scope>
    <source>
        <strain evidence="3">Expedition CK06-06</strain>
    </source>
</reference>
<sequence length="81" mass="8974">MPDEPETIKYKDYILGKVDTCTLIVTHDDKGKAHIEATCASKEARDKLAAILEEEAILRVQPKVAPEPEPEPEPLPEPVPD</sequence>
<feature type="compositionally biased region" description="Acidic residues" evidence="1">
    <location>
        <begin position="68"/>
        <end position="81"/>
    </location>
</feature>
<accession>X1SJD1</accession>
<evidence type="ECO:0000313" key="3">
    <source>
        <dbReference type="EMBL" id="GAI79266.1"/>
    </source>
</evidence>
<organism evidence="3">
    <name type="scientific">marine sediment metagenome</name>
    <dbReference type="NCBI Taxonomy" id="412755"/>
    <lineage>
        <taxon>unclassified sequences</taxon>
        <taxon>metagenomes</taxon>
        <taxon>ecological metagenomes</taxon>
    </lineage>
</organism>
<evidence type="ECO:0000256" key="1">
    <source>
        <dbReference type="SAM" id="MobiDB-lite"/>
    </source>
</evidence>
<name>X1SJD1_9ZZZZ</name>
<gene>
    <name evidence="2" type="ORF">S06H3_08037</name>
    <name evidence="3" type="ORF">S12H4_20928</name>
</gene>
<feature type="region of interest" description="Disordered" evidence="1">
    <location>
        <begin position="61"/>
        <end position="81"/>
    </location>
</feature>
<dbReference type="EMBL" id="BARV01003337">
    <property type="protein sequence ID" value="GAI05602.1"/>
    <property type="molecule type" value="Genomic_DNA"/>
</dbReference>
<dbReference type="AlphaFoldDB" id="X1SJD1"/>
<evidence type="ECO:0000313" key="2">
    <source>
        <dbReference type="EMBL" id="GAI05602.1"/>
    </source>
</evidence>
<dbReference type="EMBL" id="BARW01010682">
    <property type="protein sequence ID" value="GAI79266.1"/>
    <property type="molecule type" value="Genomic_DNA"/>
</dbReference>